<evidence type="ECO:0000313" key="1">
    <source>
        <dbReference type="EMBL" id="JAH93614.1"/>
    </source>
</evidence>
<dbReference type="AlphaFoldDB" id="A0A0E9WT63"/>
<accession>A0A0E9WT63</accession>
<proteinExistence type="predicted"/>
<reference evidence="1" key="2">
    <citation type="journal article" date="2015" name="Fish Shellfish Immunol.">
        <title>Early steps in the European eel (Anguilla anguilla)-Vibrio vulnificus interaction in the gills: Role of the RtxA13 toxin.</title>
        <authorList>
            <person name="Callol A."/>
            <person name="Pajuelo D."/>
            <person name="Ebbesson L."/>
            <person name="Teles M."/>
            <person name="MacKenzie S."/>
            <person name="Amaro C."/>
        </authorList>
    </citation>
    <scope>NUCLEOTIDE SEQUENCE</scope>
</reference>
<sequence>MYKAHSNSDERNVKCNFMAYQLHIYTKLQYAWRGNEIDSAGVQMLRLCFVIKEELQISQPIYF</sequence>
<name>A0A0E9WT63_ANGAN</name>
<organism evidence="1">
    <name type="scientific">Anguilla anguilla</name>
    <name type="common">European freshwater eel</name>
    <name type="synonym">Muraena anguilla</name>
    <dbReference type="NCBI Taxonomy" id="7936"/>
    <lineage>
        <taxon>Eukaryota</taxon>
        <taxon>Metazoa</taxon>
        <taxon>Chordata</taxon>
        <taxon>Craniata</taxon>
        <taxon>Vertebrata</taxon>
        <taxon>Euteleostomi</taxon>
        <taxon>Actinopterygii</taxon>
        <taxon>Neopterygii</taxon>
        <taxon>Teleostei</taxon>
        <taxon>Anguilliformes</taxon>
        <taxon>Anguillidae</taxon>
        <taxon>Anguilla</taxon>
    </lineage>
</organism>
<protein>
    <submittedName>
        <fullName evidence="1">Uncharacterized protein</fullName>
    </submittedName>
</protein>
<reference evidence="1" key="1">
    <citation type="submission" date="2014-11" db="EMBL/GenBank/DDBJ databases">
        <authorList>
            <person name="Amaro Gonzalez C."/>
        </authorList>
    </citation>
    <scope>NUCLEOTIDE SEQUENCE</scope>
</reference>
<dbReference type="EMBL" id="GBXM01014963">
    <property type="protein sequence ID" value="JAH93614.1"/>
    <property type="molecule type" value="Transcribed_RNA"/>
</dbReference>